<evidence type="ECO:0000313" key="17">
    <source>
        <dbReference type="EMBL" id="CAB4641019.1"/>
    </source>
</evidence>
<evidence type="ECO:0000256" key="6">
    <source>
        <dbReference type="ARBA" id="ARBA00022617"/>
    </source>
</evidence>
<keyword evidence="9" id="KW-0677">Repeat</keyword>
<dbReference type="GO" id="GO:0020037">
    <property type="term" value="F:heme binding"/>
    <property type="evidence" value="ECO:0007669"/>
    <property type="project" value="InterPro"/>
</dbReference>
<keyword evidence="10" id="KW-1278">Translocase</keyword>
<dbReference type="EMBL" id="CAEZWD010000003">
    <property type="protein sequence ID" value="CAB4641019.1"/>
    <property type="molecule type" value="Genomic_DNA"/>
</dbReference>
<dbReference type="Gene3D" id="1.10.760.10">
    <property type="entry name" value="Cytochrome c-like domain"/>
    <property type="match status" value="2"/>
</dbReference>
<feature type="domain" description="Cytochrome c" evidence="16">
    <location>
        <begin position="138"/>
        <end position="216"/>
    </location>
</feature>
<keyword evidence="5" id="KW-1003">Cell membrane</keyword>
<dbReference type="PROSITE" id="PS51007">
    <property type="entry name" value="CYTC"/>
    <property type="match status" value="2"/>
</dbReference>
<dbReference type="EMBL" id="CAEZWI010000100">
    <property type="protein sequence ID" value="CAB4656559.1"/>
    <property type="molecule type" value="Genomic_DNA"/>
</dbReference>
<keyword evidence="8" id="KW-0479">Metal-binding</keyword>
<evidence type="ECO:0000259" key="16">
    <source>
        <dbReference type="PROSITE" id="PS51007"/>
    </source>
</evidence>
<evidence type="ECO:0000256" key="7">
    <source>
        <dbReference type="ARBA" id="ARBA00022692"/>
    </source>
</evidence>
<dbReference type="InterPro" id="IPR009056">
    <property type="entry name" value="Cyt_c-like_dom"/>
</dbReference>
<reference evidence="17" key="1">
    <citation type="submission" date="2020-05" db="EMBL/GenBank/DDBJ databases">
        <authorList>
            <person name="Chiriac C."/>
            <person name="Salcher M."/>
            <person name="Ghai R."/>
            <person name="Kavagutti S V."/>
        </authorList>
    </citation>
    <scope>NUCLEOTIDE SEQUENCE</scope>
</reference>
<comment type="subcellular location">
    <subcellularLocation>
        <location evidence="1">Cell membrane</location>
        <topology evidence="1">Multi-pass membrane protein</topology>
    </subcellularLocation>
</comment>
<evidence type="ECO:0000256" key="10">
    <source>
        <dbReference type="ARBA" id="ARBA00022967"/>
    </source>
</evidence>
<feature type="domain" description="Cytochrome c" evidence="16">
    <location>
        <begin position="43"/>
        <end position="122"/>
    </location>
</feature>
<protein>
    <recommendedName>
        <fullName evidence="3">Cytochrome bc1 complex cytochrome c subunit</fullName>
        <ecNumber evidence="2">7.1.1.8</ecNumber>
    </recommendedName>
</protein>
<dbReference type="InterPro" id="IPR009152">
    <property type="entry name" value="bc1_cytC-su"/>
</dbReference>
<sequence length="258" mass="26133">MALSKRHPAALFAVLAVALGTTGAAYAAVSAQTAPKVVAKTETQVEQGKQLFLEGCSSCHGLAAQGASDGPSLLGVGAASVDFQVGTGRMPLAAPGVQAMPKMPSYNEEETAALAAYIATLGAGPGIPTAEMLDTTNAELALGGELFRTNCAQCHGASAVGGALSEGRKAPSLMDADAKNLYEAMVTGPQSMPVFADSTLSVEDKQHIIAYVAELQKNESPGGFSLGRLGPVTEGLFIFTIGLGVLIVAAVWIGAKAK</sequence>
<comment type="catalytic activity">
    <reaction evidence="14">
        <text>a quinol + 2 Fe(III)-[cytochrome c](out) = a quinone + 2 Fe(II)-[cytochrome c](out) + 2 H(+)(out)</text>
        <dbReference type="Rhea" id="RHEA:11484"/>
        <dbReference type="Rhea" id="RHEA-COMP:10350"/>
        <dbReference type="Rhea" id="RHEA-COMP:14399"/>
        <dbReference type="ChEBI" id="CHEBI:15378"/>
        <dbReference type="ChEBI" id="CHEBI:24646"/>
        <dbReference type="ChEBI" id="CHEBI:29033"/>
        <dbReference type="ChEBI" id="CHEBI:29034"/>
        <dbReference type="ChEBI" id="CHEBI:132124"/>
        <dbReference type="EC" id="7.1.1.8"/>
    </reaction>
</comment>
<evidence type="ECO:0000256" key="9">
    <source>
        <dbReference type="ARBA" id="ARBA00022737"/>
    </source>
</evidence>
<evidence type="ECO:0000256" key="15">
    <source>
        <dbReference type="SAM" id="Phobius"/>
    </source>
</evidence>
<evidence type="ECO:0000256" key="5">
    <source>
        <dbReference type="ARBA" id="ARBA00022475"/>
    </source>
</evidence>
<feature type="transmembrane region" description="Helical" evidence="15">
    <location>
        <begin position="235"/>
        <end position="255"/>
    </location>
</feature>
<gene>
    <name evidence="17" type="ORF">UFOPK2171_00068</name>
    <name evidence="18" type="ORF">UFOPK2237_00813</name>
</gene>
<dbReference type="PANTHER" id="PTHR33751">
    <property type="entry name" value="CBB3-TYPE CYTOCHROME C OXIDASE SUBUNIT FIXP"/>
    <property type="match status" value="1"/>
</dbReference>
<keyword evidence="6" id="KW-0349">Heme</keyword>
<dbReference type="InterPro" id="IPR036909">
    <property type="entry name" value="Cyt_c-like_dom_sf"/>
</dbReference>
<evidence type="ECO:0000256" key="13">
    <source>
        <dbReference type="ARBA" id="ARBA00023136"/>
    </source>
</evidence>
<evidence type="ECO:0000256" key="2">
    <source>
        <dbReference type="ARBA" id="ARBA00012951"/>
    </source>
</evidence>
<name>A0A6J6JZ91_9ZZZZ</name>
<evidence type="ECO:0000256" key="8">
    <source>
        <dbReference type="ARBA" id="ARBA00022723"/>
    </source>
</evidence>
<keyword evidence="13 15" id="KW-0472">Membrane</keyword>
<dbReference type="SUPFAM" id="SSF46626">
    <property type="entry name" value="Cytochrome c"/>
    <property type="match status" value="2"/>
</dbReference>
<keyword evidence="12" id="KW-0408">Iron</keyword>
<dbReference type="GO" id="GO:0005506">
    <property type="term" value="F:iron ion binding"/>
    <property type="evidence" value="ECO:0007669"/>
    <property type="project" value="InterPro"/>
</dbReference>
<evidence type="ECO:0000256" key="12">
    <source>
        <dbReference type="ARBA" id="ARBA00023004"/>
    </source>
</evidence>
<dbReference type="EC" id="7.1.1.8" evidence="2"/>
<evidence type="ECO:0000256" key="3">
    <source>
        <dbReference type="ARBA" id="ARBA00017819"/>
    </source>
</evidence>
<accession>A0A6J6JZ91</accession>
<dbReference type="PIRSF" id="PIRSF000007">
    <property type="entry name" value="Ubiq_cycred_cyc"/>
    <property type="match status" value="1"/>
</dbReference>
<organism evidence="17">
    <name type="scientific">freshwater metagenome</name>
    <dbReference type="NCBI Taxonomy" id="449393"/>
    <lineage>
        <taxon>unclassified sequences</taxon>
        <taxon>metagenomes</taxon>
        <taxon>ecological metagenomes</taxon>
    </lineage>
</organism>
<dbReference type="Pfam" id="PF00034">
    <property type="entry name" value="Cytochrom_C"/>
    <property type="match status" value="1"/>
</dbReference>
<dbReference type="PANTHER" id="PTHR33751:SF13">
    <property type="entry name" value="CYTOCHROME BC1 COMPLEX CYTOCHROME C SUBUNIT"/>
    <property type="match status" value="1"/>
</dbReference>
<dbReference type="AlphaFoldDB" id="A0A6J6JZ91"/>
<dbReference type="GO" id="GO:0005886">
    <property type="term" value="C:plasma membrane"/>
    <property type="evidence" value="ECO:0007669"/>
    <property type="project" value="UniProtKB-SubCell"/>
</dbReference>
<proteinExistence type="predicted"/>
<keyword evidence="4" id="KW-0813">Transport</keyword>
<keyword evidence="7 15" id="KW-0812">Transmembrane</keyword>
<evidence type="ECO:0000313" key="18">
    <source>
        <dbReference type="EMBL" id="CAB4656559.1"/>
    </source>
</evidence>
<dbReference type="InterPro" id="IPR050597">
    <property type="entry name" value="Cytochrome_c_Oxidase_Subunit"/>
</dbReference>
<keyword evidence="11 15" id="KW-1133">Transmembrane helix</keyword>
<evidence type="ECO:0000256" key="14">
    <source>
        <dbReference type="ARBA" id="ARBA00029351"/>
    </source>
</evidence>
<dbReference type="GO" id="GO:0008121">
    <property type="term" value="F:quinol-cytochrome-c reductase activity"/>
    <property type="evidence" value="ECO:0007669"/>
    <property type="project" value="UniProtKB-EC"/>
</dbReference>
<dbReference type="Pfam" id="PF13442">
    <property type="entry name" value="Cytochrome_CBB3"/>
    <property type="match status" value="1"/>
</dbReference>
<evidence type="ECO:0000256" key="1">
    <source>
        <dbReference type="ARBA" id="ARBA00004651"/>
    </source>
</evidence>
<evidence type="ECO:0000256" key="11">
    <source>
        <dbReference type="ARBA" id="ARBA00022989"/>
    </source>
</evidence>
<evidence type="ECO:0000256" key="4">
    <source>
        <dbReference type="ARBA" id="ARBA00022448"/>
    </source>
</evidence>